<proteinExistence type="predicted"/>
<reference evidence="2" key="1">
    <citation type="journal article" date="2016" name="Nat. Biotechnol.">
        <title>Sequencing wild and cultivated cassava and related species reveals extensive interspecific hybridization and genetic diversity.</title>
        <authorList>
            <person name="Bredeson J.V."/>
            <person name="Lyons J.B."/>
            <person name="Prochnik S.E."/>
            <person name="Wu G.A."/>
            <person name="Ha C.M."/>
            <person name="Edsinger-Gonzales E."/>
            <person name="Grimwood J."/>
            <person name="Schmutz J."/>
            <person name="Rabbi I.Y."/>
            <person name="Egesi C."/>
            <person name="Nauluvula P."/>
            <person name="Lebot V."/>
            <person name="Ndunguru J."/>
            <person name="Mkamilo G."/>
            <person name="Bart R.S."/>
            <person name="Setter T.L."/>
            <person name="Gleadow R.M."/>
            <person name="Kulakow P."/>
            <person name="Ferguson M.E."/>
            <person name="Rounsley S."/>
            <person name="Rokhsar D.S."/>
        </authorList>
    </citation>
    <scope>NUCLEOTIDE SEQUENCE [LARGE SCALE GENOMIC DNA]</scope>
    <source>
        <strain evidence="2">cv. AM560-2</strain>
    </source>
</reference>
<dbReference type="EMBL" id="CM004398">
    <property type="protein sequence ID" value="KAG8641924.1"/>
    <property type="molecule type" value="Genomic_DNA"/>
</dbReference>
<gene>
    <name evidence="1" type="ORF">MANES_12G049543v8</name>
</gene>
<accession>A0ACB7GQB4</accession>
<protein>
    <submittedName>
        <fullName evidence="1">Uncharacterized protein</fullName>
    </submittedName>
</protein>
<comment type="caution">
    <text evidence="1">The sequence shown here is derived from an EMBL/GenBank/DDBJ whole genome shotgun (WGS) entry which is preliminary data.</text>
</comment>
<sequence>MDLPSKRSRAHSHSTTPNLQNLRRVTTQTWKQTPKNTTTKNRKKHKHISFESEPQTEVPKLYKNNKIPSLSGRKDQRLTLPFPFSLLSLRSRFLSNKPYNWLVILTIINTYLLGCSILSE</sequence>
<dbReference type="Proteomes" id="UP000091857">
    <property type="component" value="Chromosome 12"/>
</dbReference>
<evidence type="ECO:0000313" key="2">
    <source>
        <dbReference type="Proteomes" id="UP000091857"/>
    </source>
</evidence>
<name>A0ACB7GQB4_MANES</name>
<organism evidence="1 2">
    <name type="scientific">Manihot esculenta</name>
    <name type="common">Cassava</name>
    <name type="synonym">Jatropha manihot</name>
    <dbReference type="NCBI Taxonomy" id="3983"/>
    <lineage>
        <taxon>Eukaryota</taxon>
        <taxon>Viridiplantae</taxon>
        <taxon>Streptophyta</taxon>
        <taxon>Embryophyta</taxon>
        <taxon>Tracheophyta</taxon>
        <taxon>Spermatophyta</taxon>
        <taxon>Magnoliopsida</taxon>
        <taxon>eudicotyledons</taxon>
        <taxon>Gunneridae</taxon>
        <taxon>Pentapetalae</taxon>
        <taxon>rosids</taxon>
        <taxon>fabids</taxon>
        <taxon>Malpighiales</taxon>
        <taxon>Euphorbiaceae</taxon>
        <taxon>Crotonoideae</taxon>
        <taxon>Manihoteae</taxon>
        <taxon>Manihot</taxon>
    </lineage>
</organism>
<keyword evidence="2" id="KW-1185">Reference proteome</keyword>
<evidence type="ECO:0000313" key="1">
    <source>
        <dbReference type="EMBL" id="KAG8641924.1"/>
    </source>
</evidence>